<comment type="subcellular location">
    <subcellularLocation>
        <location evidence="1">Cell membrane</location>
        <topology evidence="1">Multi-pass membrane protein</topology>
    </subcellularLocation>
</comment>
<dbReference type="Pfam" id="PF12821">
    <property type="entry name" value="ThrE_2"/>
    <property type="match status" value="1"/>
</dbReference>
<feature type="domain" description="Threonine/Serine exporter ThrE" evidence="9">
    <location>
        <begin position="24"/>
        <end position="148"/>
    </location>
</feature>
<feature type="transmembrane region" description="Helical" evidence="8">
    <location>
        <begin position="21"/>
        <end position="39"/>
    </location>
</feature>
<feature type="transmembrane region" description="Helical" evidence="8">
    <location>
        <begin position="69"/>
        <end position="85"/>
    </location>
</feature>
<feature type="transmembrane region" description="Helical" evidence="8">
    <location>
        <begin position="97"/>
        <end position="122"/>
    </location>
</feature>
<keyword evidence="3" id="KW-0997">Cell inner membrane</keyword>
<dbReference type="GO" id="GO:0005886">
    <property type="term" value="C:plasma membrane"/>
    <property type="evidence" value="ECO:0007669"/>
    <property type="project" value="UniProtKB-SubCell"/>
</dbReference>
<protein>
    <recommendedName>
        <fullName evidence="9">Threonine/Serine exporter ThrE domain-containing protein</fullName>
    </recommendedName>
</protein>
<accession>A0A0R1HC45</accession>
<evidence type="ECO:0000256" key="8">
    <source>
        <dbReference type="SAM" id="Phobius"/>
    </source>
</evidence>
<organism evidence="10 11">
    <name type="scientific">Loigolactobacillus bifermentans DSM 20003</name>
    <dbReference type="NCBI Taxonomy" id="1423726"/>
    <lineage>
        <taxon>Bacteria</taxon>
        <taxon>Bacillati</taxon>
        <taxon>Bacillota</taxon>
        <taxon>Bacilli</taxon>
        <taxon>Lactobacillales</taxon>
        <taxon>Lactobacillaceae</taxon>
        <taxon>Loigolactobacillus</taxon>
    </lineage>
</organism>
<keyword evidence="11" id="KW-1185">Reference proteome</keyword>
<evidence type="ECO:0000313" key="10">
    <source>
        <dbReference type="EMBL" id="KRK40647.1"/>
    </source>
</evidence>
<keyword evidence="5 8" id="KW-1133">Transmembrane helix</keyword>
<keyword evidence="6 8" id="KW-0472">Membrane</keyword>
<dbReference type="GO" id="GO:0015744">
    <property type="term" value="P:succinate transport"/>
    <property type="evidence" value="ECO:0007669"/>
    <property type="project" value="TreeGrafter"/>
</dbReference>
<evidence type="ECO:0000256" key="5">
    <source>
        <dbReference type="ARBA" id="ARBA00022989"/>
    </source>
</evidence>
<dbReference type="EMBL" id="AZDA01000007">
    <property type="protein sequence ID" value="KRK40647.1"/>
    <property type="molecule type" value="Genomic_DNA"/>
</dbReference>
<evidence type="ECO:0000259" key="9">
    <source>
        <dbReference type="Pfam" id="PF12821"/>
    </source>
</evidence>
<dbReference type="PATRIC" id="fig|1423726.3.peg.59"/>
<name>A0A0R1HC45_9LACO</name>
<keyword evidence="2" id="KW-1003">Cell membrane</keyword>
<evidence type="ECO:0000256" key="7">
    <source>
        <dbReference type="ARBA" id="ARBA00034125"/>
    </source>
</evidence>
<sequence length="171" mass="19043">MCYNATEVVLNQLVEGWAMSIFYQVLAGFLGTVAFAVLFEAPPKHYLYCGAIGAVGWLVYLIMFRLCHLSSVWATFLASLVLIYLSREAAYALRAPVTIFLICGIFCLVPGIGIYNFTYAFFLGDSYHAAQLGIHVLKIAIAISLGISAGYELSPKCFFAYRKHQRMRQAE</sequence>
<keyword evidence="4 8" id="KW-0812">Transmembrane</keyword>
<dbReference type="Proteomes" id="UP000051461">
    <property type="component" value="Unassembled WGS sequence"/>
</dbReference>
<feature type="transmembrane region" description="Helical" evidence="8">
    <location>
        <begin position="134"/>
        <end position="153"/>
    </location>
</feature>
<dbReference type="PANTHER" id="PTHR34390:SF1">
    <property type="entry name" value="SUCCINATE TRANSPORTER SUBUNIT YJJB-RELATED"/>
    <property type="match status" value="1"/>
</dbReference>
<evidence type="ECO:0000256" key="3">
    <source>
        <dbReference type="ARBA" id="ARBA00022519"/>
    </source>
</evidence>
<evidence type="ECO:0000256" key="4">
    <source>
        <dbReference type="ARBA" id="ARBA00022692"/>
    </source>
</evidence>
<comment type="similarity">
    <text evidence="7">Belongs to the ThrE exporter (TC 2.A.79) family.</text>
</comment>
<evidence type="ECO:0000256" key="1">
    <source>
        <dbReference type="ARBA" id="ARBA00004651"/>
    </source>
</evidence>
<dbReference type="STRING" id="1423726.FC07_GL000056"/>
<dbReference type="InterPro" id="IPR024528">
    <property type="entry name" value="ThrE_2"/>
</dbReference>
<evidence type="ECO:0000256" key="2">
    <source>
        <dbReference type="ARBA" id="ARBA00022475"/>
    </source>
</evidence>
<gene>
    <name evidence="10" type="ORF">FC07_GL000056</name>
</gene>
<dbReference type="InterPro" id="IPR050539">
    <property type="entry name" value="ThrE_Dicarb/AminoAcid_Exp"/>
</dbReference>
<evidence type="ECO:0000313" key="11">
    <source>
        <dbReference type="Proteomes" id="UP000051461"/>
    </source>
</evidence>
<feature type="transmembrane region" description="Helical" evidence="8">
    <location>
        <begin position="46"/>
        <end position="63"/>
    </location>
</feature>
<evidence type="ECO:0000256" key="6">
    <source>
        <dbReference type="ARBA" id="ARBA00023136"/>
    </source>
</evidence>
<reference evidence="10 11" key="1">
    <citation type="journal article" date="2015" name="Genome Announc.">
        <title>Expanding the biotechnology potential of lactobacilli through comparative genomics of 213 strains and associated genera.</title>
        <authorList>
            <person name="Sun Z."/>
            <person name="Harris H.M."/>
            <person name="McCann A."/>
            <person name="Guo C."/>
            <person name="Argimon S."/>
            <person name="Zhang W."/>
            <person name="Yang X."/>
            <person name="Jeffery I.B."/>
            <person name="Cooney J.C."/>
            <person name="Kagawa T.F."/>
            <person name="Liu W."/>
            <person name="Song Y."/>
            <person name="Salvetti E."/>
            <person name="Wrobel A."/>
            <person name="Rasinkangas P."/>
            <person name="Parkhill J."/>
            <person name="Rea M.C."/>
            <person name="O'Sullivan O."/>
            <person name="Ritari J."/>
            <person name="Douillard F.P."/>
            <person name="Paul Ross R."/>
            <person name="Yang R."/>
            <person name="Briner A.E."/>
            <person name="Felis G.E."/>
            <person name="de Vos W.M."/>
            <person name="Barrangou R."/>
            <person name="Klaenhammer T.R."/>
            <person name="Caufield P.W."/>
            <person name="Cui Y."/>
            <person name="Zhang H."/>
            <person name="O'Toole P.W."/>
        </authorList>
    </citation>
    <scope>NUCLEOTIDE SEQUENCE [LARGE SCALE GENOMIC DNA]</scope>
    <source>
        <strain evidence="10 11">DSM 20003</strain>
    </source>
</reference>
<dbReference type="PANTHER" id="PTHR34390">
    <property type="entry name" value="UPF0442 PROTEIN YJJB-RELATED"/>
    <property type="match status" value="1"/>
</dbReference>
<proteinExistence type="inferred from homology"/>
<comment type="caution">
    <text evidence="10">The sequence shown here is derived from an EMBL/GenBank/DDBJ whole genome shotgun (WGS) entry which is preliminary data.</text>
</comment>
<dbReference type="AlphaFoldDB" id="A0A0R1HC45"/>